<dbReference type="InterPro" id="IPR036691">
    <property type="entry name" value="Endo/exonu/phosph_ase_sf"/>
</dbReference>
<dbReference type="PANTHER" id="PTHR33710:SF71">
    <property type="entry name" value="ENDONUCLEASE_EXONUCLEASE_PHOSPHATASE DOMAIN-CONTAINING PROTEIN"/>
    <property type="match status" value="1"/>
</dbReference>
<dbReference type="SUPFAM" id="SSF56219">
    <property type="entry name" value="DNase I-like"/>
    <property type="match status" value="1"/>
</dbReference>
<sequence>MGDFNDYLTLSEKIGGDMSRCPSVQFQSFVDDYELHPHYPLGSPFTWSNRQKQPYHTQERLDWCLSNADWDANFPNSRLLHGDFFGSDHRPLILTLHFQADQPTPTPRFIFDKLWLSEPGFEDCLLNALPLPNQSPSHNPLHGLTKKLENCLRRTVGDGTTISIFNDAWIPGYGKLHYLRHNSDVYTTVANLLTPTKEWNLTSLQNTFPSDNCQAILTIPLTNIGTPDSYFWSFTPHGTYTVSSGYHQAHTQLHHNDPASSNSTASQDWWKQMWTLPLPPKLKHFLWRTCHDILPTSHNLFKRKILPSSSCCRCLYHDETLEHAPFRCPAVQGIWNCRNKWLHTSLSTAPTQVLLSVVDFLDQYQSCNMKASGSNHAQSVCLLSKEKDPTIPSYHLRLSVDVAKDVQLNKMGFGMAIHTHQGEVLLNLAMPWCGLHSPLLMEAHALYFALLWCHNHSIYPDAIVSDCKI</sequence>
<comment type="caution">
    <text evidence="2">The sequence shown here is derived from an EMBL/GenBank/DDBJ whole genome shotgun (WGS) entry which is preliminary data.</text>
</comment>
<dbReference type="Pfam" id="PF13966">
    <property type="entry name" value="zf-RVT"/>
    <property type="match status" value="1"/>
</dbReference>
<proteinExistence type="predicted"/>
<evidence type="ECO:0000259" key="1">
    <source>
        <dbReference type="Pfam" id="PF13966"/>
    </source>
</evidence>
<evidence type="ECO:0000313" key="3">
    <source>
        <dbReference type="Proteomes" id="UP000583929"/>
    </source>
</evidence>
<gene>
    <name evidence="2" type="ORF">G4B88_005949</name>
</gene>
<evidence type="ECO:0000313" key="2">
    <source>
        <dbReference type="EMBL" id="KAF4404563.1"/>
    </source>
</evidence>
<organism evidence="2 3">
    <name type="scientific">Cannabis sativa</name>
    <name type="common">Hemp</name>
    <name type="synonym">Marijuana</name>
    <dbReference type="NCBI Taxonomy" id="3483"/>
    <lineage>
        <taxon>Eukaryota</taxon>
        <taxon>Viridiplantae</taxon>
        <taxon>Streptophyta</taxon>
        <taxon>Embryophyta</taxon>
        <taxon>Tracheophyta</taxon>
        <taxon>Spermatophyta</taxon>
        <taxon>Magnoliopsida</taxon>
        <taxon>eudicotyledons</taxon>
        <taxon>Gunneridae</taxon>
        <taxon>Pentapetalae</taxon>
        <taxon>rosids</taxon>
        <taxon>fabids</taxon>
        <taxon>Rosales</taxon>
        <taxon>Cannabaceae</taxon>
        <taxon>Cannabis</taxon>
    </lineage>
</organism>
<dbReference type="PANTHER" id="PTHR33710">
    <property type="entry name" value="BNAC02G09200D PROTEIN"/>
    <property type="match status" value="1"/>
</dbReference>
<protein>
    <recommendedName>
        <fullName evidence="1">Reverse transcriptase zinc-binding domain-containing protein</fullName>
    </recommendedName>
</protein>
<name>A0A7J6IAE7_CANSA</name>
<dbReference type="AlphaFoldDB" id="A0A7J6IAE7"/>
<dbReference type="InterPro" id="IPR026960">
    <property type="entry name" value="RVT-Znf"/>
</dbReference>
<keyword evidence="3" id="KW-1185">Reference proteome</keyword>
<accession>A0A7J6IAE7</accession>
<dbReference type="Proteomes" id="UP000583929">
    <property type="component" value="Unassembled WGS sequence"/>
</dbReference>
<feature type="domain" description="Reverse transcriptase zinc-binding" evidence="1">
    <location>
        <begin position="242"/>
        <end position="335"/>
    </location>
</feature>
<dbReference type="Gene3D" id="3.60.10.10">
    <property type="entry name" value="Endonuclease/exonuclease/phosphatase"/>
    <property type="match status" value="1"/>
</dbReference>
<reference evidence="2 3" key="1">
    <citation type="journal article" date="2020" name="bioRxiv">
        <title>Sequence and annotation of 42 cannabis genomes reveals extensive copy number variation in cannabinoid synthesis and pathogen resistance genes.</title>
        <authorList>
            <person name="Mckernan K.J."/>
            <person name="Helbert Y."/>
            <person name="Kane L.T."/>
            <person name="Ebling H."/>
            <person name="Zhang L."/>
            <person name="Liu B."/>
            <person name="Eaton Z."/>
            <person name="Mclaughlin S."/>
            <person name="Kingan S."/>
            <person name="Baybayan P."/>
            <person name="Concepcion G."/>
            <person name="Jordan M."/>
            <person name="Riva A."/>
            <person name="Barbazuk W."/>
            <person name="Harkins T."/>
        </authorList>
    </citation>
    <scope>NUCLEOTIDE SEQUENCE [LARGE SCALE GENOMIC DNA]</scope>
    <source>
        <strain evidence="3">cv. Jamaican Lion 4</strain>
        <tissue evidence="2">Leaf</tissue>
    </source>
</reference>
<dbReference type="EMBL" id="JAATIQ010000001">
    <property type="protein sequence ID" value="KAF4404563.1"/>
    <property type="molecule type" value="Genomic_DNA"/>
</dbReference>